<name>A0A9P7VBU8_9ASCO</name>
<keyword evidence="2" id="KW-0496">Mitochondrion</keyword>
<dbReference type="EMBL" id="JAHMUF010000004">
    <property type="protein sequence ID" value="KAG7195158.1"/>
    <property type="molecule type" value="Genomic_DNA"/>
</dbReference>
<dbReference type="OrthoDB" id="1078367at2759"/>
<evidence type="ECO:0000313" key="3">
    <source>
        <dbReference type="EMBL" id="KAG7195158.1"/>
    </source>
</evidence>
<dbReference type="Proteomes" id="UP000790833">
    <property type="component" value="Unassembled WGS sequence"/>
</dbReference>
<dbReference type="Gene3D" id="2.40.50.140">
    <property type="entry name" value="Nucleic acid-binding proteins"/>
    <property type="match status" value="1"/>
</dbReference>
<dbReference type="PROSITE" id="PS50935">
    <property type="entry name" value="SSB"/>
    <property type="match status" value="1"/>
</dbReference>
<dbReference type="GO" id="GO:0042645">
    <property type="term" value="C:mitochondrial nucleoid"/>
    <property type="evidence" value="ECO:0007669"/>
    <property type="project" value="TreeGrafter"/>
</dbReference>
<dbReference type="InterPro" id="IPR000424">
    <property type="entry name" value="Primosome_PriB/ssb"/>
</dbReference>
<dbReference type="PANTHER" id="PTHR10302:SF0">
    <property type="entry name" value="SINGLE-STRANDED DNA-BINDING PROTEIN, MITOCHONDRIAL"/>
    <property type="match status" value="1"/>
</dbReference>
<comment type="caution">
    <text evidence="3">The sequence shown here is derived from an EMBL/GenBank/DDBJ whole genome shotgun (WGS) entry which is preliminary data.</text>
</comment>
<keyword evidence="1 2" id="KW-0238">DNA-binding</keyword>
<evidence type="ECO:0000256" key="1">
    <source>
        <dbReference type="ARBA" id="ARBA00023125"/>
    </source>
</evidence>
<comment type="subcellular location">
    <subcellularLocation>
        <location evidence="2">Mitochondrion</location>
    </subcellularLocation>
</comment>
<reference evidence="3" key="1">
    <citation type="submission" date="2021-03" db="EMBL/GenBank/DDBJ databases">
        <authorList>
            <person name="Palmer J.M."/>
        </authorList>
    </citation>
    <scope>NUCLEOTIDE SEQUENCE</scope>
    <source>
        <strain evidence="3">ARV_011</strain>
    </source>
</reference>
<dbReference type="CDD" id="cd04496">
    <property type="entry name" value="SSB_OBF"/>
    <property type="match status" value="1"/>
</dbReference>
<dbReference type="GO" id="GO:0003697">
    <property type="term" value="F:single-stranded DNA binding"/>
    <property type="evidence" value="ECO:0007669"/>
    <property type="project" value="InterPro"/>
</dbReference>
<protein>
    <recommendedName>
        <fullName evidence="2">Single-stranded DNA-binding protein</fullName>
    </recommendedName>
</protein>
<evidence type="ECO:0000256" key="2">
    <source>
        <dbReference type="PIRNR" id="PIRNR002070"/>
    </source>
</evidence>
<dbReference type="PIRSF" id="PIRSF002070">
    <property type="entry name" value="SSB"/>
    <property type="match status" value="1"/>
</dbReference>
<dbReference type="GeneID" id="66117056"/>
<evidence type="ECO:0000313" key="4">
    <source>
        <dbReference type="Proteomes" id="UP000790833"/>
    </source>
</evidence>
<dbReference type="InterPro" id="IPR012340">
    <property type="entry name" value="NA-bd_OB-fold"/>
</dbReference>
<dbReference type="PANTHER" id="PTHR10302">
    <property type="entry name" value="SINGLE-STRANDED DNA-BINDING PROTEIN"/>
    <property type="match status" value="1"/>
</dbReference>
<accession>A0A9P7VBU8</accession>
<gene>
    <name evidence="3" type="primary">RIM1</name>
    <name evidence="3" type="ORF">KQ657_003682</name>
</gene>
<proteinExistence type="predicted"/>
<dbReference type="GO" id="GO:0006264">
    <property type="term" value="P:mitochondrial DNA replication"/>
    <property type="evidence" value="ECO:0007669"/>
    <property type="project" value="TreeGrafter"/>
</dbReference>
<organism evidence="3 4">
    <name type="scientific">Scheffersomyces spartinae</name>
    <dbReference type="NCBI Taxonomy" id="45513"/>
    <lineage>
        <taxon>Eukaryota</taxon>
        <taxon>Fungi</taxon>
        <taxon>Dikarya</taxon>
        <taxon>Ascomycota</taxon>
        <taxon>Saccharomycotina</taxon>
        <taxon>Pichiomycetes</taxon>
        <taxon>Debaryomycetaceae</taxon>
        <taxon>Scheffersomyces</taxon>
    </lineage>
</organism>
<sequence>MLKSAVRSFSVSATRNAFARMQLLGTVGSVNFRETKNGTKFINYSLAVNQYDPSSEDNKTTDWFNVSVFDEKQISAFEKFLRPGAQLFVEADVRQRVLVDEEGENKHTLTSLKQVRFDVVRFPKKLEESEDTEGH</sequence>
<dbReference type="SUPFAM" id="SSF50249">
    <property type="entry name" value="Nucleic acid-binding proteins"/>
    <property type="match status" value="1"/>
</dbReference>
<dbReference type="Pfam" id="PF00436">
    <property type="entry name" value="SSB"/>
    <property type="match status" value="1"/>
</dbReference>
<dbReference type="RefSeq" id="XP_043050705.1">
    <property type="nucleotide sequence ID" value="XM_043194381.1"/>
</dbReference>
<keyword evidence="4" id="KW-1185">Reference proteome</keyword>
<dbReference type="AlphaFoldDB" id="A0A9P7VBU8"/>
<dbReference type="InterPro" id="IPR011344">
    <property type="entry name" value="ssDNA-bd"/>
</dbReference>